<evidence type="ECO:0000256" key="1">
    <source>
        <dbReference type="SAM" id="Phobius"/>
    </source>
</evidence>
<accession>A0AAD5KAQ5</accession>
<name>A0AAD5KAQ5_9FUNG</name>
<feature type="transmembrane region" description="Helical" evidence="1">
    <location>
        <begin position="124"/>
        <end position="143"/>
    </location>
</feature>
<dbReference type="Proteomes" id="UP001209540">
    <property type="component" value="Unassembled WGS sequence"/>
</dbReference>
<organism evidence="2 3">
    <name type="scientific">Phascolomyces articulosus</name>
    <dbReference type="NCBI Taxonomy" id="60185"/>
    <lineage>
        <taxon>Eukaryota</taxon>
        <taxon>Fungi</taxon>
        <taxon>Fungi incertae sedis</taxon>
        <taxon>Mucoromycota</taxon>
        <taxon>Mucoromycotina</taxon>
        <taxon>Mucoromycetes</taxon>
        <taxon>Mucorales</taxon>
        <taxon>Lichtheimiaceae</taxon>
        <taxon>Phascolomyces</taxon>
    </lineage>
</organism>
<keyword evidence="1" id="KW-0812">Transmembrane</keyword>
<evidence type="ECO:0000313" key="2">
    <source>
        <dbReference type="EMBL" id="KAI9263297.1"/>
    </source>
</evidence>
<keyword evidence="1" id="KW-0472">Membrane</keyword>
<dbReference type="EMBL" id="JAIXMP010000013">
    <property type="protein sequence ID" value="KAI9263297.1"/>
    <property type="molecule type" value="Genomic_DNA"/>
</dbReference>
<reference evidence="2" key="1">
    <citation type="journal article" date="2022" name="IScience">
        <title>Evolution of zygomycete secretomes and the origins of terrestrial fungal ecologies.</title>
        <authorList>
            <person name="Chang Y."/>
            <person name="Wang Y."/>
            <person name="Mondo S."/>
            <person name="Ahrendt S."/>
            <person name="Andreopoulos W."/>
            <person name="Barry K."/>
            <person name="Beard J."/>
            <person name="Benny G.L."/>
            <person name="Blankenship S."/>
            <person name="Bonito G."/>
            <person name="Cuomo C."/>
            <person name="Desiro A."/>
            <person name="Gervers K.A."/>
            <person name="Hundley H."/>
            <person name="Kuo A."/>
            <person name="LaButti K."/>
            <person name="Lang B.F."/>
            <person name="Lipzen A."/>
            <person name="O'Donnell K."/>
            <person name="Pangilinan J."/>
            <person name="Reynolds N."/>
            <person name="Sandor L."/>
            <person name="Smith M.E."/>
            <person name="Tsang A."/>
            <person name="Grigoriev I.V."/>
            <person name="Stajich J.E."/>
            <person name="Spatafora J.W."/>
        </authorList>
    </citation>
    <scope>NUCLEOTIDE SEQUENCE</scope>
    <source>
        <strain evidence="2">RSA 2281</strain>
    </source>
</reference>
<keyword evidence="1" id="KW-1133">Transmembrane helix</keyword>
<dbReference type="AlphaFoldDB" id="A0AAD5KAQ5"/>
<feature type="transmembrane region" description="Helical" evidence="1">
    <location>
        <begin position="73"/>
        <end position="91"/>
    </location>
</feature>
<reference evidence="2" key="2">
    <citation type="submission" date="2023-02" db="EMBL/GenBank/DDBJ databases">
        <authorList>
            <consortium name="DOE Joint Genome Institute"/>
            <person name="Mondo S.J."/>
            <person name="Chang Y."/>
            <person name="Wang Y."/>
            <person name="Ahrendt S."/>
            <person name="Andreopoulos W."/>
            <person name="Barry K."/>
            <person name="Beard J."/>
            <person name="Benny G.L."/>
            <person name="Blankenship S."/>
            <person name="Bonito G."/>
            <person name="Cuomo C."/>
            <person name="Desiro A."/>
            <person name="Gervers K.A."/>
            <person name="Hundley H."/>
            <person name="Kuo A."/>
            <person name="LaButti K."/>
            <person name="Lang B.F."/>
            <person name="Lipzen A."/>
            <person name="O'Donnell K."/>
            <person name="Pangilinan J."/>
            <person name="Reynolds N."/>
            <person name="Sandor L."/>
            <person name="Smith M.W."/>
            <person name="Tsang A."/>
            <person name="Grigoriev I.V."/>
            <person name="Stajich J.E."/>
            <person name="Spatafora J.W."/>
        </authorList>
    </citation>
    <scope>NUCLEOTIDE SEQUENCE</scope>
    <source>
        <strain evidence="2">RSA 2281</strain>
    </source>
</reference>
<protein>
    <submittedName>
        <fullName evidence="2">Uncharacterized protein</fullName>
    </submittedName>
</protein>
<keyword evidence="3" id="KW-1185">Reference proteome</keyword>
<proteinExistence type="predicted"/>
<evidence type="ECO:0000313" key="3">
    <source>
        <dbReference type="Proteomes" id="UP001209540"/>
    </source>
</evidence>
<feature type="transmembrane region" description="Helical" evidence="1">
    <location>
        <begin position="97"/>
        <end position="117"/>
    </location>
</feature>
<comment type="caution">
    <text evidence="2">The sequence shown here is derived from an EMBL/GenBank/DDBJ whole genome shotgun (WGS) entry which is preliminary data.</text>
</comment>
<gene>
    <name evidence="2" type="ORF">BDA99DRAFT_509868</name>
</gene>
<sequence length="144" mass="16907">MLLKDSYHINFVIACCIHLLIRDVSLLDMTNRSLRLKIVQNIAEWSFLEFEACEKLKVTVYIRPTSSIICNSIYRLVGPLGLIIAFLSLLLQDRPRFIFGFSFLLLKSIWCIGFYFINSRLKCMCILYILLIDILYFTFSELFD</sequence>